<feature type="region of interest" description="Disordered" evidence="2">
    <location>
        <begin position="1"/>
        <end position="220"/>
    </location>
</feature>
<sequence>MMRERNSTGIEDESQNIDPESKEEEGQIEENAETSIKPEESTEESEADKIGEITAQVDSFGLEDERIETIEVEENLEIGEEIITDEKEEEELEEEEKPIGEEGFEGGEEVELEGEGEREEIKPVDEEILDYEEISVLKEGEELPEVEVTETEGAALEHEVTTEQIQLPEGEELKDSEAESGKEEEKPAEEFKEVTEREEVSPEEVPPEEVSPEEVPPEEVVITKAGDFTIKKQASFEDIALTPEVELEYSESEEEEEEEEEVEEEEEESIDREALIIQYKELQSEARPIVKKHVSLLRKLAEHFKKRKMEHVYKHPEPYSPDKEMKYHKQLLAYEEIRKIEASERERITNELKEMKIKRDNLTCQVKEEMEKLIQRERSIGLGLVSSRTGK</sequence>
<reference evidence="3" key="1">
    <citation type="journal article" date="2023" name="IScience">
        <title>Live-bearing cockroach genome reveals convergent evolutionary mechanisms linked to viviparity in insects and beyond.</title>
        <authorList>
            <person name="Fouks B."/>
            <person name="Harrison M.C."/>
            <person name="Mikhailova A.A."/>
            <person name="Marchal E."/>
            <person name="English S."/>
            <person name="Carruthers M."/>
            <person name="Jennings E.C."/>
            <person name="Chiamaka E.L."/>
            <person name="Frigard R.A."/>
            <person name="Pippel M."/>
            <person name="Attardo G.M."/>
            <person name="Benoit J.B."/>
            <person name="Bornberg-Bauer E."/>
            <person name="Tobe S.S."/>
        </authorList>
    </citation>
    <scope>NUCLEOTIDE SEQUENCE</scope>
    <source>
        <strain evidence="3">Stay&amp;Tobe</strain>
    </source>
</reference>
<evidence type="ECO:0000256" key="2">
    <source>
        <dbReference type="SAM" id="MobiDB-lite"/>
    </source>
</evidence>
<feature type="compositionally biased region" description="Basic and acidic residues" evidence="2">
    <location>
        <begin position="171"/>
        <end position="200"/>
    </location>
</feature>
<feature type="compositionally biased region" description="Acidic residues" evidence="2">
    <location>
        <begin position="70"/>
        <end position="118"/>
    </location>
</feature>
<feature type="compositionally biased region" description="Acidic residues" evidence="2">
    <location>
        <begin position="201"/>
        <end position="217"/>
    </location>
</feature>
<dbReference type="EMBL" id="JASPKZ010010256">
    <property type="protein sequence ID" value="KAJ9574848.1"/>
    <property type="molecule type" value="Genomic_DNA"/>
</dbReference>
<dbReference type="Proteomes" id="UP001233999">
    <property type="component" value="Unassembled WGS sequence"/>
</dbReference>
<evidence type="ECO:0000256" key="1">
    <source>
        <dbReference type="SAM" id="Coils"/>
    </source>
</evidence>
<proteinExistence type="predicted"/>
<accession>A0AAD7Z6I5</accession>
<keyword evidence="1" id="KW-0175">Coiled coil</keyword>
<protein>
    <submittedName>
        <fullName evidence="3">Uncharacterized protein</fullName>
    </submittedName>
</protein>
<keyword evidence="4" id="KW-1185">Reference proteome</keyword>
<organism evidence="3 4">
    <name type="scientific">Diploptera punctata</name>
    <name type="common">Pacific beetle cockroach</name>
    <dbReference type="NCBI Taxonomy" id="6984"/>
    <lineage>
        <taxon>Eukaryota</taxon>
        <taxon>Metazoa</taxon>
        <taxon>Ecdysozoa</taxon>
        <taxon>Arthropoda</taxon>
        <taxon>Hexapoda</taxon>
        <taxon>Insecta</taxon>
        <taxon>Pterygota</taxon>
        <taxon>Neoptera</taxon>
        <taxon>Polyneoptera</taxon>
        <taxon>Dictyoptera</taxon>
        <taxon>Blattodea</taxon>
        <taxon>Blaberoidea</taxon>
        <taxon>Blaberidae</taxon>
        <taxon>Diplopterinae</taxon>
        <taxon>Diploptera</taxon>
    </lineage>
</organism>
<feature type="compositionally biased region" description="Acidic residues" evidence="2">
    <location>
        <begin position="10"/>
        <end position="32"/>
    </location>
</feature>
<feature type="region of interest" description="Disordered" evidence="2">
    <location>
        <begin position="235"/>
        <end position="272"/>
    </location>
</feature>
<feature type="non-terminal residue" evidence="3">
    <location>
        <position position="1"/>
    </location>
</feature>
<name>A0AAD7Z6I5_DIPPU</name>
<comment type="caution">
    <text evidence="3">The sequence shown here is derived from an EMBL/GenBank/DDBJ whole genome shotgun (WGS) entry which is preliminary data.</text>
</comment>
<gene>
    <name evidence="3" type="ORF">L9F63_007973</name>
</gene>
<evidence type="ECO:0000313" key="3">
    <source>
        <dbReference type="EMBL" id="KAJ9574848.1"/>
    </source>
</evidence>
<reference evidence="3" key="2">
    <citation type="submission" date="2023-05" db="EMBL/GenBank/DDBJ databases">
        <authorList>
            <person name="Fouks B."/>
        </authorList>
    </citation>
    <scope>NUCLEOTIDE SEQUENCE</scope>
    <source>
        <strain evidence="3">Stay&amp;Tobe</strain>
        <tissue evidence="3">Testes</tissue>
    </source>
</reference>
<feature type="compositionally biased region" description="Acidic residues" evidence="2">
    <location>
        <begin position="245"/>
        <end position="270"/>
    </location>
</feature>
<evidence type="ECO:0000313" key="4">
    <source>
        <dbReference type="Proteomes" id="UP001233999"/>
    </source>
</evidence>
<dbReference type="AlphaFoldDB" id="A0AAD7Z6I5"/>
<feature type="coiled-coil region" evidence="1">
    <location>
        <begin position="345"/>
        <end position="372"/>
    </location>
</feature>